<feature type="non-terminal residue" evidence="1">
    <location>
        <position position="136"/>
    </location>
</feature>
<accession>A0AAV2S0P0</accession>
<dbReference type="Proteomes" id="UP001497623">
    <property type="component" value="Unassembled WGS sequence"/>
</dbReference>
<name>A0AAV2S0P0_MEGNR</name>
<gene>
    <name evidence="1" type="ORF">MNOR_LOCUS29935</name>
</gene>
<protein>
    <submittedName>
        <fullName evidence="1">Uncharacterized protein</fullName>
    </submittedName>
</protein>
<sequence length="136" mass="15273">MAKITARRSLYIGDIYDVIENHLRVSPAVVLIQRAFEKHDEVTETLRYSESRDCKPAYAKKSAENLLEVLIRRVSRCVGINNNSKSRGTGTSSSYTGGRSSHANILPALVILETSDHFLVITENVKHNLKHCLMFS</sequence>
<evidence type="ECO:0000313" key="1">
    <source>
        <dbReference type="EMBL" id="CAL4146862.1"/>
    </source>
</evidence>
<organism evidence="1 2">
    <name type="scientific">Meganyctiphanes norvegica</name>
    <name type="common">Northern krill</name>
    <name type="synonym">Thysanopoda norvegica</name>
    <dbReference type="NCBI Taxonomy" id="48144"/>
    <lineage>
        <taxon>Eukaryota</taxon>
        <taxon>Metazoa</taxon>
        <taxon>Ecdysozoa</taxon>
        <taxon>Arthropoda</taxon>
        <taxon>Crustacea</taxon>
        <taxon>Multicrustacea</taxon>
        <taxon>Malacostraca</taxon>
        <taxon>Eumalacostraca</taxon>
        <taxon>Eucarida</taxon>
        <taxon>Euphausiacea</taxon>
        <taxon>Euphausiidae</taxon>
        <taxon>Meganyctiphanes</taxon>
    </lineage>
</organism>
<dbReference type="EMBL" id="CAXKWB010035636">
    <property type="protein sequence ID" value="CAL4146862.1"/>
    <property type="molecule type" value="Genomic_DNA"/>
</dbReference>
<comment type="caution">
    <text evidence="1">The sequence shown here is derived from an EMBL/GenBank/DDBJ whole genome shotgun (WGS) entry which is preliminary data.</text>
</comment>
<evidence type="ECO:0000313" key="2">
    <source>
        <dbReference type="Proteomes" id="UP001497623"/>
    </source>
</evidence>
<reference evidence="1 2" key="1">
    <citation type="submission" date="2024-05" db="EMBL/GenBank/DDBJ databases">
        <authorList>
            <person name="Wallberg A."/>
        </authorList>
    </citation>
    <scope>NUCLEOTIDE SEQUENCE [LARGE SCALE GENOMIC DNA]</scope>
</reference>
<dbReference type="AlphaFoldDB" id="A0AAV2S0P0"/>
<keyword evidence="2" id="KW-1185">Reference proteome</keyword>
<proteinExistence type="predicted"/>